<proteinExistence type="predicted"/>
<dbReference type="Proteomes" id="UP000219467">
    <property type="component" value="Unassembled WGS sequence"/>
</dbReference>
<evidence type="ECO:0000313" key="1">
    <source>
        <dbReference type="EMBL" id="SNX74148.1"/>
    </source>
</evidence>
<dbReference type="GO" id="GO:0043565">
    <property type="term" value="F:sequence-specific DNA binding"/>
    <property type="evidence" value="ECO:0007669"/>
    <property type="project" value="InterPro"/>
</dbReference>
<accession>A0A285D4C6</accession>
<dbReference type="InterPro" id="IPR010921">
    <property type="entry name" value="Trp_repressor/repl_initiator"/>
</dbReference>
<keyword evidence="2" id="KW-1185">Reference proteome</keyword>
<sequence length="104" mass="11465">MSVMMDDPLKRWTAKRTTARVVEIIPCKTTVAEASQTHALPPSEIEGWIENTKRGMEDALRANPLDIGEQYEKQLKNLQGTDGAPVGIGHACSLVLMPPVARPW</sequence>
<evidence type="ECO:0000313" key="2">
    <source>
        <dbReference type="Proteomes" id="UP000219467"/>
    </source>
</evidence>
<dbReference type="Gene3D" id="1.10.10.10">
    <property type="entry name" value="Winged helix-like DNA-binding domain superfamily/Winged helix DNA-binding domain"/>
    <property type="match status" value="1"/>
</dbReference>
<evidence type="ECO:0008006" key="3">
    <source>
        <dbReference type="Google" id="ProtNLM"/>
    </source>
</evidence>
<protein>
    <recommendedName>
        <fullName evidence="3">Transposase</fullName>
    </recommendedName>
</protein>
<organism evidence="1 2">
    <name type="scientific">Cereibacter ovatus</name>
    <dbReference type="NCBI Taxonomy" id="439529"/>
    <lineage>
        <taxon>Bacteria</taxon>
        <taxon>Pseudomonadati</taxon>
        <taxon>Pseudomonadota</taxon>
        <taxon>Alphaproteobacteria</taxon>
        <taxon>Rhodobacterales</taxon>
        <taxon>Paracoccaceae</taxon>
        <taxon>Cereibacter</taxon>
    </lineage>
</organism>
<name>A0A285D4C6_9RHOB</name>
<dbReference type="InterPro" id="IPR036388">
    <property type="entry name" value="WH-like_DNA-bd_sf"/>
</dbReference>
<dbReference type="RefSeq" id="WP_235841037.1">
    <property type="nucleotide sequence ID" value="NZ_OAOQ01000019.1"/>
</dbReference>
<dbReference type="SUPFAM" id="SSF48295">
    <property type="entry name" value="TrpR-like"/>
    <property type="match status" value="1"/>
</dbReference>
<dbReference type="AlphaFoldDB" id="A0A285D4C6"/>
<reference evidence="2" key="1">
    <citation type="submission" date="2017-08" db="EMBL/GenBank/DDBJ databases">
        <authorList>
            <person name="Varghese N."/>
            <person name="Submissions S."/>
        </authorList>
    </citation>
    <scope>NUCLEOTIDE SEQUENCE [LARGE SCALE GENOMIC DNA]</scope>
    <source>
        <strain evidence="2">JA234</strain>
    </source>
</reference>
<dbReference type="EMBL" id="OAOQ01000019">
    <property type="protein sequence ID" value="SNX74148.1"/>
    <property type="molecule type" value="Genomic_DNA"/>
</dbReference>
<gene>
    <name evidence="1" type="ORF">SAMN05878503_11960</name>
</gene>